<reference evidence="1 2" key="1">
    <citation type="submission" date="2018-07" db="EMBL/GenBank/DDBJ databases">
        <title>Genomic Encyclopedia of Type Strains, Phase III (KMG-III): the genomes of soil and plant-associated and newly described type strains.</title>
        <authorList>
            <person name="Whitman W."/>
        </authorList>
    </citation>
    <scope>NUCLEOTIDE SEQUENCE [LARGE SCALE GENOMIC DNA]</scope>
    <source>
        <strain evidence="1 2">CECT 7287</strain>
    </source>
</reference>
<evidence type="ECO:0000313" key="1">
    <source>
        <dbReference type="EMBL" id="RED55227.1"/>
    </source>
</evidence>
<dbReference type="EMBL" id="QRDZ01000044">
    <property type="protein sequence ID" value="RED55227.1"/>
    <property type="molecule type" value="Genomic_DNA"/>
</dbReference>
<comment type="caution">
    <text evidence="1">The sequence shown here is derived from an EMBL/GenBank/DDBJ whole genome shotgun (WGS) entry which is preliminary data.</text>
</comment>
<organism evidence="1 2">
    <name type="scientific">Cohnella phaseoli</name>
    <dbReference type="NCBI Taxonomy" id="456490"/>
    <lineage>
        <taxon>Bacteria</taxon>
        <taxon>Bacillati</taxon>
        <taxon>Bacillota</taxon>
        <taxon>Bacilli</taxon>
        <taxon>Bacillales</taxon>
        <taxon>Paenibacillaceae</taxon>
        <taxon>Cohnella</taxon>
    </lineage>
</organism>
<dbReference type="AlphaFoldDB" id="A0A3D9I0E6"/>
<proteinExistence type="predicted"/>
<keyword evidence="2" id="KW-1185">Reference proteome</keyword>
<protein>
    <submittedName>
        <fullName evidence="1">Uncharacterized protein</fullName>
    </submittedName>
</protein>
<sequence length="57" mass="6579">MAWRLPHTLLKRPYHGFTYSGSGAYSSGRRYIPFTCASIIFHSNLKRLWDSLADAFI</sequence>
<accession>A0A3D9I0E6</accession>
<gene>
    <name evidence="1" type="ORF">DFP98_14470</name>
</gene>
<evidence type="ECO:0000313" key="2">
    <source>
        <dbReference type="Proteomes" id="UP000256977"/>
    </source>
</evidence>
<dbReference type="Proteomes" id="UP000256977">
    <property type="component" value="Unassembled WGS sequence"/>
</dbReference>
<name>A0A3D9I0E6_9BACL</name>